<dbReference type="InterPro" id="IPR035426">
    <property type="entry name" value="Gemin2/Brr1"/>
</dbReference>
<dbReference type="EMBL" id="SPRH01000003">
    <property type="protein sequence ID" value="TIC04410.1"/>
    <property type="molecule type" value="Genomic_DNA"/>
</dbReference>
<dbReference type="Proteomes" id="UP000310685">
    <property type="component" value="Unassembled WGS sequence"/>
</dbReference>
<dbReference type="GO" id="GO:0005634">
    <property type="term" value="C:nucleus"/>
    <property type="evidence" value="ECO:0007669"/>
    <property type="project" value="TreeGrafter"/>
</dbReference>
<comment type="caution">
    <text evidence="2">The sequence shown here is derived from an EMBL/GenBank/DDBJ whole genome shotgun (WGS) entry which is preliminary data.</text>
</comment>
<evidence type="ECO:0000313" key="4">
    <source>
        <dbReference type="Proteomes" id="UP000307169"/>
    </source>
</evidence>
<dbReference type="PANTHER" id="PTHR12794">
    <property type="entry name" value="GEMIN2"/>
    <property type="match status" value="1"/>
</dbReference>
<dbReference type="GO" id="GO:0000387">
    <property type="term" value="P:spliceosomal snRNP assembly"/>
    <property type="evidence" value="ECO:0007669"/>
    <property type="project" value="InterPro"/>
</dbReference>
<organism evidence="2 5">
    <name type="scientific">Wallemia mellicola</name>
    <dbReference type="NCBI Taxonomy" id="1708541"/>
    <lineage>
        <taxon>Eukaryota</taxon>
        <taxon>Fungi</taxon>
        <taxon>Dikarya</taxon>
        <taxon>Basidiomycota</taxon>
        <taxon>Wallemiomycotina</taxon>
        <taxon>Wallemiomycetes</taxon>
        <taxon>Wallemiales</taxon>
        <taxon>Wallemiaceae</taxon>
        <taxon>Wallemia</taxon>
    </lineage>
</organism>
<evidence type="ECO:0000313" key="2">
    <source>
        <dbReference type="EMBL" id="TIB82041.1"/>
    </source>
</evidence>
<accession>A0A4T0MFQ9</accession>
<dbReference type="Proteomes" id="UP000307169">
    <property type="component" value="Unassembled WGS sequence"/>
</dbReference>
<dbReference type="PANTHER" id="PTHR12794:SF0">
    <property type="entry name" value="GEM-ASSOCIATED PROTEIN 2"/>
    <property type="match status" value="1"/>
</dbReference>
<evidence type="ECO:0000313" key="5">
    <source>
        <dbReference type="Proteomes" id="UP000310685"/>
    </source>
</evidence>
<sequence length="238" mass="27093">MSYEDDNHLGAQVLPVANLPSDFSGDVEDGAQYLFTVRREASTIPNHKRVDNPYEVVCNTSTEKGKQRDTSDIQEPSREWRISFTANFKNLRKQLSSVNVPPLSELPEGYMPFPGKKDKGGWLNYINELNREPKLSIMKSLTMISALTLMTFLLENAKEGGILADRQTRWIIYLIASREEDYSGELVSELRVIARSVAGIIQDNDKESDKKNLWMVLTAIVGGFNQYDLYTDFTNNDW</sequence>
<dbReference type="Gene3D" id="1.20.58.1070">
    <property type="match status" value="1"/>
</dbReference>
<dbReference type="Pfam" id="PF04938">
    <property type="entry name" value="SIP1"/>
    <property type="match status" value="1"/>
</dbReference>
<proteinExistence type="inferred from homology"/>
<evidence type="ECO:0000256" key="1">
    <source>
        <dbReference type="ARBA" id="ARBA00025758"/>
    </source>
</evidence>
<dbReference type="AlphaFoldDB" id="A0A4T0MFQ9"/>
<evidence type="ECO:0000313" key="3">
    <source>
        <dbReference type="EMBL" id="TIC04410.1"/>
    </source>
</evidence>
<dbReference type="GO" id="GO:0032797">
    <property type="term" value="C:SMN complex"/>
    <property type="evidence" value="ECO:0007669"/>
    <property type="project" value="TreeGrafter"/>
</dbReference>
<protein>
    <submittedName>
        <fullName evidence="2">Uncharacterized protein</fullName>
    </submittedName>
</protein>
<reference evidence="4 5" key="1">
    <citation type="submission" date="2019-03" db="EMBL/GenBank/DDBJ databases">
        <title>Sequencing 25 genomes of Wallemia mellicola.</title>
        <authorList>
            <person name="Gostincar C."/>
        </authorList>
    </citation>
    <scope>NUCLEOTIDE SEQUENCE [LARGE SCALE GENOMIC DNA]</scope>
    <source>
        <strain evidence="3 4">EXF-1262</strain>
        <strain evidence="2 5">EXF-6152</strain>
    </source>
</reference>
<comment type="similarity">
    <text evidence="1">Belongs to the gemin-2 family.</text>
</comment>
<name>A0A4T0MFQ9_9BASI</name>
<gene>
    <name evidence="3" type="ORF">E3Q17_00467</name>
    <name evidence="2" type="ORF">E3Q22_00478</name>
</gene>
<dbReference type="EMBL" id="SPRC01000003">
    <property type="protein sequence ID" value="TIB82041.1"/>
    <property type="molecule type" value="Genomic_DNA"/>
</dbReference>